<evidence type="ECO:0008006" key="3">
    <source>
        <dbReference type="Google" id="ProtNLM"/>
    </source>
</evidence>
<organism evidence="1 2">
    <name type="scientific">Candidatus Schekmanbacteria bacterium RIFCSPLOWO2_12_FULL_38_15</name>
    <dbReference type="NCBI Taxonomy" id="1817883"/>
    <lineage>
        <taxon>Bacteria</taxon>
        <taxon>Candidatus Schekmaniibacteriota</taxon>
    </lineage>
</organism>
<evidence type="ECO:0000313" key="1">
    <source>
        <dbReference type="EMBL" id="OGL54324.1"/>
    </source>
</evidence>
<proteinExistence type="predicted"/>
<reference evidence="1 2" key="1">
    <citation type="journal article" date="2016" name="Nat. Commun.">
        <title>Thousands of microbial genomes shed light on interconnected biogeochemical processes in an aquifer system.</title>
        <authorList>
            <person name="Anantharaman K."/>
            <person name="Brown C.T."/>
            <person name="Hug L.A."/>
            <person name="Sharon I."/>
            <person name="Castelle C.J."/>
            <person name="Probst A.J."/>
            <person name="Thomas B.C."/>
            <person name="Singh A."/>
            <person name="Wilkins M.J."/>
            <person name="Karaoz U."/>
            <person name="Brodie E.L."/>
            <person name="Williams K.H."/>
            <person name="Hubbard S.S."/>
            <person name="Banfield J.F."/>
        </authorList>
    </citation>
    <scope>NUCLEOTIDE SEQUENCE [LARGE SCALE GENOMIC DNA]</scope>
</reference>
<name>A0A1F7SM90_9BACT</name>
<evidence type="ECO:0000313" key="2">
    <source>
        <dbReference type="Proteomes" id="UP000178082"/>
    </source>
</evidence>
<dbReference type="EMBL" id="MGDI01000014">
    <property type="protein sequence ID" value="OGL54324.1"/>
    <property type="molecule type" value="Genomic_DNA"/>
</dbReference>
<dbReference type="AlphaFoldDB" id="A0A1F7SM90"/>
<dbReference type="PROSITE" id="PS51257">
    <property type="entry name" value="PROKAR_LIPOPROTEIN"/>
    <property type="match status" value="1"/>
</dbReference>
<gene>
    <name evidence="1" type="ORF">A3G31_12000</name>
</gene>
<accession>A0A1F7SM90</accession>
<protein>
    <recommendedName>
        <fullName evidence="3">Lipoprotein</fullName>
    </recommendedName>
</protein>
<comment type="caution">
    <text evidence="1">The sequence shown here is derived from an EMBL/GenBank/DDBJ whole genome shotgun (WGS) entry which is preliminary data.</text>
</comment>
<dbReference type="Proteomes" id="UP000178082">
    <property type="component" value="Unassembled WGS sequence"/>
</dbReference>
<sequence length="166" mass="19062">MLKNKCQFFSIPIFCLSLFLTGCIDRSIIYHVQNHGKIFLTGENFYGNETPPFNHPYKISDKTIASMMSSMECNGKKVFSDKEVEEFAPQINKAFLKADSNSLISFYISENAVRDISGGEIWIKGDKCYWFFYPSSEIYLRSPVTDERIDCLNNKKYEISITLPGT</sequence>